<dbReference type="Proteomes" id="UP000095751">
    <property type="component" value="Unassembled WGS sequence"/>
</dbReference>
<keyword evidence="1" id="KW-1133">Transmembrane helix</keyword>
<sequence length="186" mass="21080">MMRQLDSMYFSKDGVELIQYAIEGGVADFFGFSEFECTPGSPVCWVETILRAEWFAVPGLVTMSGIGTLQFGSGSRRSLTDENQRELQGQNNEERGIFKFEFPVTTFQETLIHNNGSASSSNTVSQPQAILLVLLCFILITNCIFVFWLRQSRRIENTIQGERLLEHRNKSRPSKEGEEVLIVLND</sequence>
<dbReference type="KEGG" id="fcy:FRACYDRAFT_267306"/>
<organism evidence="2 3">
    <name type="scientific">Fragilariopsis cylindrus CCMP1102</name>
    <dbReference type="NCBI Taxonomy" id="635003"/>
    <lineage>
        <taxon>Eukaryota</taxon>
        <taxon>Sar</taxon>
        <taxon>Stramenopiles</taxon>
        <taxon>Ochrophyta</taxon>
        <taxon>Bacillariophyta</taxon>
        <taxon>Bacillariophyceae</taxon>
        <taxon>Bacillariophycidae</taxon>
        <taxon>Bacillariales</taxon>
        <taxon>Bacillariaceae</taxon>
        <taxon>Fragilariopsis</taxon>
    </lineage>
</organism>
<evidence type="ECO:0000313" key="2">
    <source>
        <dbReference type="EMBL" id="OEU22530.1"/>
    </source>
</evidence>
<keyword evidence="1" id="KW-0812">Transmembrane</keyword>
<evidence type="ECO:0000313" key="3">
    <source>
        <dbReference type="Proteomes" id="UP000095751"/>
    </source>
</evidence>
<proteinExistence type="predicted"/>
<reference evidence="2 3" key="1">
    <citation type="submission" date="2016-09" db="EMBL/GenBank/DDBJ databases">
        <title>Extensive genetic diversity and differential bi-allelic expression allows diatom success in the polar Southern Ocean.</title>
        <authorList>
            <consortium name="DOE Joint Genome Institute"/>
            <person name="Mock T."/>
            <person name="Otillar R.P."/>
            <person name="Strauss J."/>
            <person name="Dupont C."/>
            <person name="Frickenhaus S."/>
            <person name="Maumus F."/>
            <person name="Mcmullan M."/>
            <person name="Sanges R."/>
            <person name="Schmutz J."/>
            <person name="Toseland A."/>
            <person name="Valas R."/>
            <person name="Veluchamy A."/>
            <person name="Ward B.J."/>
            <person name="Allen A."/>
            <person name="Barry K."/>
            <person name="Falciatore A."/>
            <person name="Ferrante M."/>
            <person name="Fortunato A.E."/>
            <person name="Gloeckner G."/>
            <person name="Gruber A."/>
            <person name="Hipkin R."/>
            <person name="Janech M."/>
            <person name="Kroth P."/>
            <person name="Leese F."/>
            <person name="Lindquist E."/>
            <person name="Lyon B.R."/>
            <person name="Martin J."/>
            <person name="Mayer C."/>
            <person name="Parker M."/>
            <person name="Quesneville H."/>
            <person name="Raymond J."/>
            <person name="Uhlig C."/>
            <person name="Valentin K.U."/>
            <person name="Worden A.Z."/>
            <person name="Armbrust E.V."/>
            <person name="Bowler C."/>
            <person name="Green B."/>
            <person name="Moulton V."/>
            <person name="Van Oosterhout C."/>
            <person name="Grigoriev I."/>
        </authorList>
    </citation>
    <scope>NUCLEOTIDE SEQUENCE [LARGE SCALE GENOMIC DNA]</scope>
    <source>
        <strain evidence="2 3">CCMP1102</strain>
    </source>
</reference>
<dbReference type="EMBL" id="KV784353">
    <property type="protein sequence ID" value="OEU22530.1"/>
    <property type="molecule type" value="Genomic_DNA"/>
</dbReference>
<accession>A0A1E7FWK2</accession>
<dbReference type="AlphaFoldDB" id="A0A1E7FWK2"/>
<keyword evidence="1" id="KW-0472">Membrane</keyword>
<evidence type="ECO:0000256" key="1">
    <source>
        <dbReference type="SAM" id="Phobius"/>
    </source>
</evidence>
<gene>
    <name evidence="2" type="ORF">FRACYDRAFT_267306</name>
</gene>
<name>A0A1E7FWK2_9STRA</name>
<protein>
    <submittedName>
        <fullName evidence="2">Uncharacterized protein</fullName>
    </submittedName>
</protein>
<dbReference type="InParanoid" id="A0A1E7FWK2"/>
<keyword evidence="3" id="KW-1185">Reference proteome</keyword>
<feature type="transmembrane region" description="Helical" evidence="1">
    <location>
        <begin position="129"/>
        <end position="149"/>
    </location>
</feature>